<dbReference type="CDD" id="cd04186">
    <property type="entry name" value="GT_2_like_c"/>
    <property type="match status" value="1"/>
</dbReference>
<keyword evidence="1" id="KW-0472">Membrane</keyword>
<dbReference type="InterPro" id="IPR029044">
    <property type="entry name" value="Nucleotide-diphossugar_trans"/>
</dbReference>
<gene>
    <name evidence="3" type="ORF">SAMN04488109_2253</name>
</gene>
<dbReference type="RefSeq" id="WP_073133687.1">
    <property type="nucleotide sequence ID" value="NZ_FQWQ01000001.1"/>
</dbReference>
<dbReference type="EMBL" id="FQWQ01000001">
    <property type="protein sequence ID" value="SHG87308.1"/>
    <property type="molecule type" value="Genomic_DNA"/>
</dbReference>
<dbReference type="SUPFAM" id="SSF53448">
    <property type="entry name" value="Nucleotide-diphospho-sugar transferases"/>
    <property type="match status" value="1"/>
</dbReference>
<protein>
    <recommendedName>
        <fullName evidence="2">Glycosyltransferase 2-like domain-containing protein</fullName>
    </recommendedName>
</protein>
<name>A0A1M5NCS0_9BACT</name>
<feature type="transmembrane region" description="Helical" evidence="1">
    <location>
        <begin position="259"/>
        <end position="283"/>
    </location>
</feature>
<reference evidence="3 4" key="1">
    <citation type="submission" date="2016-11" db="EMBL/GenBank/DDBJ databases">
        <authorList>
            <person name="Jaros S."/>
            <person name="Januszkiewicz K."/>
            <person name="Wedrychowicz H."/>
        </authorList>
    </citation>
    <scope>NUCLEOTIDE SEQUENCE [LARGE SCALE GENOMIC DNA]</scope>
    <source>
        <strain evidence="3 4">DSM 24574</strain>
    </source>
</reference>
<feature type="domain" description="Glycosyltransferase 2-like" evidence="2">
    <location>
        <begin position="4"/>
        <end position="111"/>
    </location>
</feature>
<sequence>MDLSIVIVNFNTFDLTRACIESIYQTLDPTRVSFEVILVDNHSTDRPADTFAELFRDLVLIKAGENLGFGRANNEGMAVARGQFFLLLNSDTIALPGALEQCFTFMTSPFAQAQNIGLLGCRLLNDDKTLQPSIWPYLHNSLWTFFTIENPIAHAIVRRLGRDKHQNFDFTRSQRVGDVSGAFMFLRADVARDTGFFDTDFFMYCEDTEWIRERIATRYAVYYFPEASIIHLGGKSAPRELMYIQSRLSLSLVWYKKGWLSYLGYIFISYLNCLTILLTTPFYSSTTRLQLKKVLHAYRVLFPYLLRDIPSQPRGMNTRTSKLIYKPALEVMRVKA</sequence>
<keyword evidence="1" id="KW-0812">Transmembrane</keyword>
<accession>A0A1M5NCS0</accession>
<dbReference type="InterPro" id="IPR001173">
    <property type="entry name" value="Glyco_trans_2-like"/>
</dbReference>
<dbReference type="AlphaFoldDB" id="A0A1M5NCS0"/>
<dbReference type="OrthoDB" id="9771846at2"/>
<evidence type="ECO:0000313" key="4">
    <source>
        <dbReference type="Proteomes" id="UP000184212"/>
    </source>
</evidence>
<organism evidence="3 4">
    <name type="scientific">Chryseolinea serpens</name>
    <dbReference type="NCBI Taxonomy" id="947013"/>
    <lineage>
        <taxon>Bacteria</taxon>
        <taxon>Pseudomonadati</taxon>
        <taxon>Bacteroidota</taxon>
        <taxon>Cytophagia</taxon>
        <taxon>Cytophagales</taxon>
        <taxon>Fulvivirgaceae</taxon>
        <taxon>Chryseolinea</taxon>
    </lineage>
</organism>
<keyword evidence="4" id="KW-1185">Reference proteome</keyword>
<evidence type="ECO:0000313" key="3">
    <source>
        <dbReference type="EMBL" id="SHG87308.1"/>
    </source>
</evidence>
<dbReference type="Proteomes" id="UP000184212">
    <property type="component" value="Unassembled WGS sequence"/>
</dbReference>
<dbReference type="Gene3D" id="3.90.550.10">
    <property type="entry name" value="Spore Coat Polysaccharide Biosynthesis Protein SpsA, Chain A"/>
    <property type="match status" value="1"/>
</dbReference>
<keyword evidence="1" id="KW-1133">Transmembrane helix</keyword>
<dbReference type="Pfam" id="PF00535">
    <property type="entry name" value="Glycos_transf_2"/>
    <property type="match status" value="1"/>
</dbReference>
<evidence type="ECO:0000259" key="2">
    <source>
        <dbReference type="Pfam" id="PF00535"/>
    </source>
</evidence>
<dbReference type="PANTHER" id="PTHR43179">
    <property type="entry name" value="RHAMNOSYLTRANSFERASE WBBL"/>
    <property type="match status" value="1"/>
</dbReference>
<proteinExistence type="predicted"/>
<dbReference type="PANTHER" id="PTHR43179:SF7">
    <property type="entry name" value="RHAMNOSYLTRANSFERASE WBBL"/>
    <property type="match status" value="1"/>
</dbReference>
<dbReference type="STRING" id="947013.SAMN04488109_2253"/>
<evidence type="ECO:0000256" key="1">
    <source>
        <dbReference type="SAM" id="Phobius"/>
    </source>
</evidence>